<feature type="region of interest" description="Disordered" evidence="1">
    <location>
        <begin position="126"/>
        <end position="186"/>
    </location>
</feature>
<reference evidence="2 3" key="1">
    <citation type="submission" date="2021-07" db="EMBL/GenBank/DDBJ databases">
        <authorList>
            <person name="Palmer J.M."/>
        </authorList>
    </citation>
    <scope>NUCLEOTIDE SEQUENCE [LARGE SCALE GENOMIC DNA]</scope>
    <source>
        <strain evidence="2 3">AT_MEX2019</strain>
        <tissue evidence="2">Muscle</tissue>
    </source>
</reference>
<gene>
    <name evidence="2" type="ORF">ATANTOWER_023122</name>
</gene>
<accession>A0ABU7B200</accession>
<feature type="compositionally biased region" description="Basic and acidic residues" evidence="1">
    <location>
        <begin position="132"/>
        <end position="154"/>
    </location>
</feature>
<sequence>MELKSNPPQVSLKMEGRKKFLENFRLKAKVPNIKKPRKKLLAKQPRNLATRSRILVPDLTFTPSEANSAESEVLATPSGAIYFGISPDPSELDSVASSSKNEGPPFADEPSDSLLSALPAEDAIYMKNLSPESKRNVHLEDISAQEDKKPKENVQRFIFEPIKEPDSNQAEKDRPFDEEPQTRGKMSDTIAAILDRASSMGDKRCPHVEKRTMMFETKKPTFEKLTLQTSRPNSAERLSLQDAQFDGTDAVSLYSACGTPSEEQVNMLWATTREEEDIEQVYSFSLLREMSMDDGLLDLENQDESLEE</sequence>
<evidence type="ECO:0000313" key="3">
    <source>
        <dbReference type="Proteomes" id="UP001345963"/>
    </source>
</evidence>
<protein>
    <submittedName>
        <fullName evidence="2">Uncharacterized protein</fullName>
    </submittedName>
</protein>
<proteinExistence type="predicted"/>
<evidence type="ECO:0000313" key="2">
    <source>
        <dbReference type="EMBL" id="MED6243594.1"/>
    </source>
</evidence>
<feature type="non-terminal residue" evidence="2">
    <location>
        <position position="308"/>
    </location>
</feature>
<name>A0ABU7B200_9TELE</name>
<feature type="compositionally biased region" description="Basic and acidic residues" evidence="1">
    <location>
        <begin position="161"/>
        <end position="186"/>
    </location>
</feature>
<feature type="region of interest" description="Disordered" evidence="1">
    <location>
        <begin position="85"/>
        <end position="114"/>
    </location>
</feature>
<dbReference type="Proteomes" id="UP001345963">
    <property type="component" value="Unassembled WGS sequence"/>
</dbReference>
<dbReference type="EMBL" id="JAHUTI010034617">
    <property type="protein sequence ID" value="MED6243594.1"/>
    <property type="molecule type" value="Genomic_DNA"/>
</dbReference>
<evidence type="ECO:0000256" key="1">
    <source>
        <dbReference type="SAM" id="MobiDB-lite"/>
    </source>
</evidence>
<keyword evidence="3" id="KW-1185">Reference proteome</keyword>
<organism evidence="2 3">
    <name type="scientific">Ataeniobius toweri</name>
    <dbReference type="NCBI Taxonomy" id="208326"/>
    <lineage>
        <taxon>Eukaryota</taxon>
        <taxon>Metazoa</taxon>
        <taxon>Chordata</taxon>
        <taxon>Craniata</taxon>
        <taxon>Vertebrata</taxon>
        <taxon>Euteleostomi</taxon>
        <taxon>Actinopterygii</taxon>
        <taxon>Neopterygii</taxon>
        <taxon>Teleostei</taxon>
        <taxon>Neoteleostei</taxon>
        <taxon>Acanthomorphata</taxon>
        <taxon>Ovalentaria</taxon>
        <taxon>Atherinomorphae</taxon>
        <taxon>Cyprinodontiformes</taxon>
        <taxon>Goodeidae</taxon>
        <taxon>Ataeniobius</taxon>
    </lineage>
</organism>
<comment type="caution">
    <text evidence="2">The sequence shown here is derived from an EMBL/GenBank/DDBJ whole genome shotgun (WGS) entry which is preliminary data.</text>
</comment>